<dbReference type="EC" id="1.2.4.1" evidence="7"/>
<comment type="function">
    <text evidence="7">The pyruvate dehydrogenase complex catalyzes the overall conversion of pyruvate to acetyl-CoA and CO(2).</text>
</comment>
<dbReference type="InterPro" id="IPR029061">
    <property type="entry name" value="THDP-binding"/>
</dbReference>
<evidence type="ECO:0000256" key="1">
    <source>
        <dbReference type="ARBA" id="ARBA00001964"/>
    </source>
</evidence>
<dbReference type="PANTHER" id="PTHR11516:SF60">
    <property type="entry name" value="PYRUVATE DEHYDROGENASE E1 COMPONENT SUBUNIT ALPHA"/>
    <property type="match status" value="1"/>
</dbReference>
<organism evidence="9 10">
    <name type="scientific">Plutella xylostella</name>
    <name type="common">Diamondback moth</name>
    <name type="synonym">Plutella maculipennis</name>
    <dbReference type="NCBI Taxonomy" id="51655"/>
    <lineage>
        <taxon>Eukaryota</taxon>
        <taxon>Metazoa</taxon>
        <taxon>Ecdysozoa</taxon>
        <taxon>Arthropoda</taxon>
        <taxon>Hexapoda</taxon>
        <taxon>Insecta</taxon>
        <taxon>Pterygota</taxon>
        <taxon>Neoptera</taxon>
        <taxon>Endopterygota</taxon>
        <taxon>Lepidoptera</taxon>
        <taxon>Glossata</taxon>
        <taxon>Ditrysia</taxon>
        <taxon>Yponomeutoidea</taxon>
        <taxon>Plutellidae</taxon>
        <taxon>Plutella</taxon>
    </lineage>
</organism>
<keyword evidence="3 7" id="KW-0560">Oxidoreductase</keyword>
<dbReference type="Proteomes" id="UP000823941">
    <property type="component" value="Chromosome 14"/>
</dbReference>
<evidence type="ECO:0000313" key="9">
    <source>
        <dbReference type="EMBL" id="KAG7304717.1"/>
    </source>
</evidence>
<evidence type="ECO:0000256" key="7">
    <source>
        <dbReference type="RuleBase" id="RU361139"/>
    </source>
</evidence>
<dbReference type="InterPro" id="IPR001017">
    <property type="entry name" value="DH_E1"/>
</dbReference>
<protein>
    <recommendedName>
        <fullName evidence="7">Pyruvate dehydrogenase E1 component subunit alpha</fullName>
        <ecNumber evidence="7">1.2.4.1</ecNumber>
    </recommendedName>
</protein>
<dbReference type="PANTHER" id="PTHR11516">
    <property type="entry name" value="PYRUVATE DEHYDROGENASE E1 COMPONENT, ALPHA SUBUNIT BACTERIAL AND ORGANELLAR"/>
    <property type="match status" value="1"/>
</dbReference>
<sequence length="450" mass="49106">MNKIIPVAAKLLSENGGVITKAAAPAVTTSQAKYSTKSEAAFEVKRRFSQFIARVLGPPASTFPIIKTFCDVKCSDDKNDQKVDQNNGRKLIKSPFKLHKLDHGPSTKTSVSSEEALDMYRKLTLLRRLETAAGNLYKEKIIRGFCHLYSGQEAVAVGMKAAMREQDTVITAYRCHGWTYLMGVSAVGVLAELTGRGTGCSRGKGGSMHLYGRNFYGGNGIVGAQVPLGAGLAFAHKYRGDGGVNFALYGDGAANQGQLFEAYNIAKLWNLPSVFVCENNGYGMGTSKDRSSASTEYYTRGDYIPGVWVDGMDVLATKEATRFAIDYCTSGKGPLVIEMETYRYGGHSMSDPGTSYRTRDEVQEVRQTRDPITSFKDKLLANELATPDQLKEIDIAVRKEVDEATKQAKSDAEIGVEELSADIYVNNLHNEIRGVTPMAPLQHISVAQRA</sequence>
<dbReference type="Gene3D" id="3.40.50.970">
    <property type="match status" value="1"/>
</dbReference>
<dbReference type="SUPFAM" id="SSF52518">
    <property type="entry name" value="Thiamin diphosphate-binding fold (THDP-binding)"/>
    <property type="match status" value="1"/>
</dbReference>
<evidence type="ECO:0000259" key="8">
    <source>
        <dbReference type="Pfam" id="PF00676"/>
    </source>
</evidence>
<accession>A0ABQ7QHL9</accession>
<keyword evidence="10" id="KW-1185">Reference proteome</keyword>
<dbReference type="Pfam" id="PF00676">
    <property type="entry name" value="E1_dh"/>
    <property type="match status" value="1"/>
</dbReference>
<keyword evidence="2" id="KW-0809">Transit peptide</keyword>
<dbReference type="EMBL" id="JAHIBW010000014">
    <property type="protein sequence ID" value="KAG7304717.1"/>
    <property type="molecule type" value="Genomic_DNA"/>
</dbReference>
<evidence type="ECO:0000313" key="10">
    <source>
        <dbReference type="Proteomes" id="UP000823941"/>
    </source>
</evidence>
<dbReference type="NCBIfam" id="TIGR03182">
    <property type="entry name" value="PDH_E1_alph_y"/>
    <property type="match status" value="1"/>
</dbReference>
<keyword evidence="4 7" id="KW-0786">Thiamine pyrophosphate</keyword>
<proteinExistence type="predicted"/>
<keyword evidence="5 7" id="KW-0670">Pyruvate</keyword>
<comment type="catalytic activity">
    <reaction evidence="6 7">
        <text>N(6)-[(R)-lipoyl]-L-lysyl-[protein] + pyruvate + H(+) = N(6)-[(R)-S(8)-acetyldihydrolipoyl]-L-lysyl-[protein] + CO2</text>
        <dbReference type="Rhea" id="RHEA:19189"/>
        <dbReference type="Rhea" id="RHEA-COMP:10474"/>
        <dbReference type="Rhea" id="RHEA-COMP:10478"/>
        <dbReference type="ChEBI" id="CHEBI:15361"/>
        <dbReference type="ChEBI" id="CHEBI:15378"/>
        <dbReference type="ChEBI" id="CHEBI:16526"/>
        <dbReference type="ChEBI" id="CHEBI:83099"/>
        <dbReference type="ChEBI" id="CHEBI:83111"/>
        <dbReference type="EC" id="1.2.4.1"/>
    </reaction>
</comment>
<evidence type="ECO:0000256" key="4">
    <source>
        <dbReference type="ARBA" id="ARBA00023052"/>
    </source>
</evidence>
<feature type="domain" description="Dehydrogenase E1 component" evidence="8">
    <location>
        <begin position="122"/>
        <end position="413"/>
    </location>
</feature>
<dbReference type="CDD" id="cd02000">
    <property type="entry name" value="TPP_E1_PDC_ADC_BCADC"/>
    <property type="match status" value="1"/>
</dbReference>
<dbReference type="InterPro" id="IPR017597">
    <property type="entry name" value="Pyrv_DH_E1_asu_subgrp-y"/>
</dbReference>
<evidence type="ECO:0000256" key="3">
    <source>
        <dbReference type="ARBA" id="ARBA00023002"/>
    </source>
</evidence>
<comment type="caution">
    <text evidence="9">The sequence shown here is derived from an EMBL/GenBank/DDBJ whole genome shotgun (WGS) entry which is preliminary data.</text>
</comment>
<gene>
    <name evidence="9" type="ORF">JYU34_010065</name>
</gene>
<dbReference type="InterPro" id="IPR050642">
    <property type="entry name" value="PDH_E1_Alpha_Subunit"/>
</dbReference>
<reference evidence="9 10" key="1">
    <citation type="submission" date="2021-06" db="EMBL/GenBank/DDBJ databases">
        <title>A haploid diamondback moth (Plutella xylostella L.) genome assembly resolves 31 chromosomes and identifies a diamide resistance mutation.</title>
        <authorList>
            <person name="Ward C.M."/>
            <person name="Perry K.D."/>
            <person name="Baker G."/>
            <person name="Powis K."/>
            <person name="Heckel D.G."/>
            <person name="Baxter S.W."/>
        </authorList>
    </citation>
    <scope>NUCLEOTIDE SEQUENCE [LARGE SCALE GENOMIC DNA]</scope>
    <source>
        <strain evidence="9 10">LV</strain>
        <tissue evidence="9">Single pupa</tissue>
    </source>
</reference>
<evidence type="ECO:0000256" key="6">
    <source>
        <dbReference type="ARBA" id="ARBA00051231"/>
    </source>
</evidence>
<evidence type="ECO:0000256" key="5">
    <source>
        <dbReference type="ARBA" id="ARBA00023317"/>
    </source>
</evidence>
<name>A0ABQ7QHL9_PLUXY</name>
<comment type="cofactor">
    <cofactor evidence="1 7">
        <name>thiamine diphosphate</name>
        <dbReference type="ChEBI" id="CHEBI:58937"/>
    </cofactor>
</comment>
<evidence type="ECO:0000256" key="2">
    <source>
        <dbReference type="ARBA" id="ARBA00022946"/>
    </source>
</evidence>